<reference evidence="7" key="2">
    <citation type="submission" date="2019-06" db="EMBL/GenBank/DDBJ databases">
        <title>Genomics analysis of Aphanomyces spp. identifies a new class of oomycete effector associated with host adaptation.</title>
        <authorList>
            <person name="Gaulin E."/>
        </authorList>
    </citation>
    <scope>NUCLEOTIDE SEQUENCE</scope>
    <source>
        <strain evidence="7">CBS 578.67</strain>
    </source>
</reference>
<dbReference type="EMBL" id="CAADRA010005343">
    <property type="protein sequence ID" value="VFT88796.1"/>
    <property type="molecule type" value="Genomic_DNA"/>
</dbReference>
<keyword evidence="2" id="KW-0812">Transmembrane</keyword>
<evidence type="ECO:0000256" key="4">
    <source>
        <dbReference type="ARBA" id="ARBA00022989"/>
    </source>
</evidence>
<evidence type="ECO:0000256" key="6">
    <source>
        <dbReference type="ARBA" id="ARBA00023136"/>
    </source>
</evidence>
<dbReference type="GO" id="GO:0005743">
    <property type="term" value="C:mitochondrial inner membrane"/>
    <property type="evidence" value="ECO:0007669"/>
    <property type="project" value="UniProtKB-SubCell"/>
</dbReference>
<comment type="subcellular location">
    <subcellularLocation>
        <location evidence="1">Mitochondrion inner membrane</location>
        <topology evidence="1">Multi-pass membrane protein</topology>
    </subcellularLocation>
</comment>
<dbReference type="AlphaFoldDB" id="A0A485KUS2"/>
<dbReference type="OrthoDB" id="1913277at2759"/>
<evidence type="ECO:0000256" key="5">
    <source>
        <dbReference type="ARBA" id="ARBA00023128"/>
    </source>
</evidence>
<evidence type="ECO:0000256" key="2">
    <source>
        <dbReference type="ARBA" id="ARBA00022692"/>
    </source>
</evidence>
<evidence type="ECO:0000313" key="8">
    <source>
        <dbReference type="EMBL" id="VFT88796.1"/>
    </source>
</evidence>
<protein>
    <submittedName>
        <fullName evidence="8">Aste57867_11941 protein</fullName>
    </submittedName>
</protein>
<dbReference type="GO" id="GO:0006120">
    <property type="term" value="P:mitochondrial electron transport, NADH to ubiquinone"/>
    <property type="evidence" value="ECO:0007669"/>
    <property type="project" value="InterPro"/>
</dbReference>
<keyword evidence="9" id="KW-1185">Reference proteome</keyword>
<dbReference type="PANTHER" id="PTHR21382:SF1">
    <property type="entry name" value="NADH DEHYDROGENASE [UBIQUINONE] 1 ALPHA SUBCOMPLEX SUBUNIT 11"/>
    <property type="match status" value="1"/>
</dbReference>
<accession>A0A485KUS2</accession>
<organism evidence="8 9">
    <name type="scientific">Aphanomyces stellatus</name>
    <dbReference type="NCBI Taxonomy" id="120398"/>
    <lineage>
        <taxon>Eukaryota</taxon>
        <taxon>Sar</taxon>
        <taxon>Stramenopiles</taxon>
        <taxon>Oomycota</taxon>
        <taxon>Saprolegniomycetes</taxon>
        <taxon>Saprolegniales</taxon>
        <taxon>Verrucalvaceae</taxon>
        <taxon>Aphanomyces</taxon>
    </lineage>
</organism>
<evidence type="ECO:0000313" key="7">
    <source>
        <dbReference type="EMBL" id="KAF0697389.1"/>
    </source>
</evidence>
<keyword evidence="6" id="KW-0472">Membrane</keyword>
<evidence type="ECO:0000256" key="1">
    <source>
        <dbReference type="ARBA" id="ARBA00004448"/>
    </source>
</evidence>
<dbReference type="PANTHER" id="PTHR21382">
    <property type="entry name" value="NADH-UBIQUINONE OXIDOREDUCTASE SUBUNIT"/>
    <property type="match status" value="1"/>
</dbReference>
<reference evidence="8 9" key="1">
    <citation type="submission" date="2019-03" db="EMBL/GenBank/DDBJ databases">
        <authorList>
            <person name="Gaulin E."/>
            <person name="Dumas B."/>
        </authorList>
    </citation>
    <scope>NUCLEOTIDE SEQUENCE [LARGE SCALE GENOMIC DNA]</scope>
    <source>
        <strain evidence="8">CBS 568.67</strain>
    </source>
</reference>
<keyword evidence="3" id="KW-0999">Mitochondrion inner membrane</keyword>
<evidence type="ECO:0000256" key="3">
    <source>
        <dbReference type="ARBA" id="ARBA00022792"/>
    </source>
</evidence>
<dbReference type="InterPro" id="IPR039205">
    <property type="entry name" value="NDUFA11"/>
</dbReference>
<dbReference type="Pfam" id="PF02466">
    <property type="entry name" value="Tim17"/>
    <property type="match status" value="1"/>
</dbReference>
<dbReference type="GO" id="GO:0045271">
    <property type="term" value="C:respiratory chain complex I"/>
    <property type="evidence" value="ECO:0007669"/>
    <property type="project" value="InterPro"/>
</dbReference>
<dbReference type="Proteomes" id="UP000332933">
    <property type="component" value="Unassembled WGS sequence"/>
</dbReference>
<gene>
    <name evidence="8" type="primary">Aste57867_11941</name>
    <name evidence="7" type="ORF">As57867_011896</name>
    <name evidence="8" type="ORF">ASTE57867_11941</name>
</gene>
<dbReference type="EMBL" id="VJMH01005322">
    <property type="protein sequence ID" value="KAF0697389.1"/>
    <property type="molecule type" value="Genomic_DNA"/>
</dbReference>
<evidence type="ECO:0000313" key="9">
    <source>
        <dbReference type="Proteomes" id="UP000332933"/>
    </source>
</evidence>
<keyword evidence="4" id="KW-1133">Transmembrane helix</keyword>
<keyword evidence="5" id="KW-0496">Mitochondrion</keyword>
<proteinExistence type="predicted"/>
<name>A0A485KUS2_9STRA</name>
<sequence>MDSLTPGQKVALFTGAGAFAGAALGSVESVWHIPKLGQALPSFATQLRAIGGRSVAFGASGFIFTAGTNFAHSVRSHDDVWNPFLGGLATGIVPAVVKSNAVWGLGAGFAIGTGMALVHYFESGETESAIEKWSTRYDYLTKKE</sequence>